<dbReference type="Gene3D" id="3.40.50.1220">
    <property type="entry name" value="TPP-binding domain"/>
    <property type="match status" value="1"/>
</dbReference>
<dbReference type="GO" id="GO:0030976">
    <property type="term" value="F:thiamine pyrophosphate binding"/>
    <property type="evidence" value="ECO:0007669"/>
    <property type="project" value="InterPro"/>
</dbReference>
<protein>
    <submittedName>
        <fullName evidence="7">Acetolactate synthase</fullName>
    </submittedName>
</protein>
<dbReference type="PANTHER" id="PTHR18968">
    <property type="entry name" value="THIAMINE PYROPHOSPHATE ENZYMES"/>
    <property type="match status" value="1"/>
</dbReference>
<dbReference type="InterPro" id="IPR012001">
    <property type="entry name" value="Thiamin_PyroP_enz_TPP-bd_dom"/>
</dbReference>
<evidence type="ECO:0000256" key="1">
    <source>
        <dbReference type="ARBA" id="ARBA00007812"/>
    </source>
</evidence>
<dbReference type="Proteomes" id="UP001058124">
    <property type="component" value="Unassembled WGS sequence"/>
</dbReference>
<organism evidence="7 8">
    <name type="scientific">Leminorella grimontii</name>
    <dbReference type="NCBI Taxonomy" id="82981"/>
    <lineage>
        <taxon>Bacteria</taxon>
        <taxon>Pseudomonadati</taxon>
        <taxon>Pseudomonadota</taxon>
        <taxon>Gammaproteobacteria</taxon>
        <taxon>Enterobacterales</taxon>
        <taxon>Budviciaceae</taxon>
        <taxon>Leminorella</taxon>
    </lineage>
</organism>
<dbReference type="Gene3D" id="3.40.50.970">
    <property type="match status" value="2"/>
</dbReference>
<feature type="domain" description="Thiamine pyrophosphate enzyme central" evidence="4">
    <location>
        <begin position="205"/>
        <end position="336"/>
    </location>
</feature>
<dbReference type="AlphaFoldDB" id="A0AAV5MYU3"/>
<dbReference type="Pfam" id="PF00205">
    <property type="entry name" value="TPP_enzyme_M"/>
    <property type="match status" value="1"/>
</dbReference>
<comment type="similarity">
    <text evidence="1 3">Belongs to the TPP enzyme family.</text>
</comment>
<evidence type="ECO:0000256" key="3">
    <source>
        <dbReference type="RuleBase" id="RU362132"/>
    </source>
</evidence>
<dbReference type="EMBL" id="BRLH01000002">
    <property type="protein sequence ID" value="GKX55001.1"/>
    <property type="molecule type" value="Genomic_DNA"/>
</dbReference>
<feature type="domain" description="Thiamine pyrophosphate enzyme N-terminal TPP-binding" evidence="6">
    <location>
        <begin position="1"/>
        <end position="125"/>
    </location>
</feature>
<dbReference type="GO" id="GO:0005948">
    <property type="term" value="C:acetolactate synthase complex"/>
    <property type="evidence" value="ECO:0007669"/>
    <property type="project" value="TreeGrafter"/>
</dbReference>
<dbReference type="GO" id="GO:0050660">
    <property type="term" value="F:flavin adenine dinucleotide binding"/>
    <property type="evidence" value="ECO:0007669"/>
    <property type="project" value="TreeGrafter"/>
</dbReference>
<dbReference type="InterPro" id="IPR029035">
    <property type="entry name" value="DHS-like_NAD/FAD-binding_dom"/>
</dbReference>
<dbReference type="FunFam" id="3.40.50.970:FF:000007">
    <property type="entry name" value="Acetolactate synthase"/>
    <property type="match status" value="1"/>
</dbReference>
<dbReference type="PANTHER" id="PTHR18968:SF142">
    <property type="entry name" value="ACETOLACTATE SYNTHASE"/>
    <property type="match status" value="1"/>
</dbReference>
<dbReference type="SUPFAM" id="SSF52518">
    <property type="entry name" value="Thiamin diphosphate-binding fold (THDP-binding)"/>
    <property type="match status" value="2"/>
</dbReference>
<dbReference type="GO" id="GO:0009099">
    <property type="term" value="P:L-valine biosynthetic process"/>
    <property type="evidence" value="ECO:0007669"/>
    <property type="project" value="TreeGrafter"/>
</dbReference>
<keyword evidence="2 3" id="KW-0786">Thiamine pyrophosphate</keyword>
<name>A0AAV5MYU3_9GAMM</name>
<dbReference type="CDD" id="cd07035">
    <property type="entry name" value="TPP_PYR_POX_like"/>
    <property type="match status" value="1"/>
</dbReference>
<dbReference type="GO" id="GO:0000287">
    <property type="term" value="F:magnesium ion binding"/>
    <property type="evidence" value="ECO:0007669"/>
    <property type="project" value="InterPro"/>
</dbReference>
<dbReference type="InterPro" id="IPR011766">
    <property type="entry name" value="TPP_enzyme_TPP-bd"/>
</dbReference>
<gene>
    <name evidence="7" type="ORF">SOASR030_11130</name>
</gene>
<evidence type="ECO:0000259" key="4">
    <source>
        <dbReference type="Pfam" id="PF00205"/>
    </source>
</evidence>
<dbReference type="InterPro" id="IPR045229">
    <property type="entry name" value="TPP_enz"/>
</dbReference>
<accession>A0AAV5MYU3</accession>
<dbReference type="Pfam" id="PF02776">
    <property type="entry name" value="TPP_enzyme_N"/>
    <property type="match status" value="1"/>
</dbReference>
<keyword evidence="8" id="KW-1185">Reference proteome</keyword>
<dbReference type="SMR" id="A0AAV5MYU3"/>
<evidence type="ECO:0000313" key="7">
    <source>
        <dbReference type="EMBL" id="GKX55001.1"/>
    </source>
</evidence>
<sequence length="571" mass="63629">MKASDAIAEVLSANDVEYGFELIGGMITHLVDSINVLGKTKLISLHHEQAAAFAAGGVARATGNQKLGLALGTSGPGATNLITGIADCWLDSYPCIFITGQVNTNELKQDRKIRQQGFQELDIISIVKSITKFSHQVLYKEEIIPVLQQAINIARSGRPGPVLIDIPMDLQRAELPDSVMDYLVKEEGISDDLSQETIIGDKFNAVFNLLEKSHRPLFLIGGGAINEHNYNDWKRAISKVGIPHISSLKGSERTYADSGYYGMVGSYGTRTANFAIQHCDLLVVLGSRMDVRQTGADTSDFARNAKIVQIDLEEGQLENRVSADVSILSRCKDFFQEHLELIEIASYRLNIKSWRDELDSHWNENYTDEYSEWSISPFQICRLLNISFNNRPVHYVTDVGNNQMWVAHSLLLNEQQVIHHSGGLGAMGFAIPTAIGVAYAAKCQTVILAGDGGAQLNIQELDIIARERLPILTIVFNNQSLGMVRAFQEMYFDGRNDSTYWSGYSSSFSSIGKAYNIESFATARLEELDEYINKFIREQKPMLIEILMSDARECRPRLAFGNPIDKQYPIR</sequence>
<evidence type="ECO:0000259" key="6">
    <source>
        <dbReference type="Pfam" id="PF02776"/>
    </source>
</evidence>
<dbReference type="RefSeq" id="WP_027273952.1">
    <property type="nucleotide sequence ID" value="NZ_BRLH01000002.1"/>
</dbReference>
<reference evidence="7" key="1">
    <citation type="submission" date="2022-06" db="EMBL/GenBank/DDBJ databases">
        <title>Draft genome sequences of Leminorella grimontii str. JCM5902.</title>
        <authorList>
            <person name="Wakabayashi Y."/>
            <person name="Kojima K."/>
        </authorList>
    </citation>
    <scope>NUCLEOTIDE SEQUENCE</scope>
    <source>
        <strain evidence="7">JCM 5902</strain>
    </source>
</reference>
<evidence type="ECO:0000259" key="5">
    <source>
        <dbReference type="Pfam" id="PF02775"/>
    </source>
</evidence>
<comment type="caution">
    <text evidence="7">The sequence shown here is derived from an EMBL/GenBank/DDBJ whole genome shotgun (WGS) entry which is preliminary data.</text>
</comment>
<dbReference type="SUPFAM" id="SSF52467">
    <property type="entry name" value="DHS-like NAD/FAD-binding domain"/>
    <property type="match status" value="1"/>
</dbReference>
<dbReference type="Pfam" id="PF02775">
    <property type="entry name" value="TPP_enzyme_C"/>
    <property type="match status" value="1"/>
</dbReference>
<evidence type="ECO:0000313" key="8">
    <source>
        <dbReference type="Proteomes" id="UP001058124"/>
    </source>
</evidence>
<evidence type="ECO:0000256" key="2">
    <source>
        <dbReference type="ARBA" id="ARBA00023052"/>
    </source>
</evidence>
<proteinExistence type="inferred from homology"/>
<dbReference type="InterPro" id="IPR029061">
    <property type="entry name" value="THDP-binding"/>
</dbReference>
<dbReference type="GO" id="GO:0009097">
    <property type="term" value="P:isoleucine biosynthetic process"/>
    <property type="evidence" value="ECO:0007669"/>
    <property type="project" value="TreeGrafter"/>
</dbReference>
<feature type="domain" description="Thiamine pyrophosphate enzyme TPP-binding" evidence="5">
    <location>
        <begin position="398"/>
        <end position="546"/>
    </location>
</feature>
<dbReference type="InterPro" id="IPR012000">
    <property type="entry name" value="Thiamin_PyroP_enz_cen_dom"/>
</dbReference>
<dbReference type="GO" id="GO:0003984">
    <property type="term" value="F:acetolactate synthase activity"/>
    <property type="evidence" value="ECO:0007669"/>
    <property type="project" value="TreeGrafter"/>
</dbReference>